<protein>
    <submittedName>
        <fullName evidence="1">Uncharacterized protein</fullName>
    </submittedName>
</protein>
<evidence type="ECO:0000313" key="1">
    <source>
        <dbReference type="EMBL" id="SVB64084.1"/>
    </source>
</evidence>
<feature type="non-terminal residue" evidence="1">
    <location>
        <position position="1"/>
    </location>
</feature>
<sequence>DQARVASPREALDEGADLLVVGRAVTAVDDPVAACEDLVDHLLG</sequence>
<gene>
    <name evidence="1" type="ORF">METZ01_LOCUS216938</name>
</gene>
<accession>A0A382FNZ6</accession>
<dbReference type="AlphaFoldDB" id="A0A382FNZ6"/>
<dbReference type="SUPFAM" id="SSF51366">
    <property type="entry name" value="Ribulose-phoshate binding barrel"/>
    <property type="match status" value="1"/>
</dbReference>
<proteinExistence type="predicted"/>
<dbReference type="InterPro" id="IPR011060">
    <property type="entry name" value="RibuloseP-bd_barrel"/>
</dbReference>
<dbReference type="InterPro" id="IPR013785">
    <property type="entry name" value="Aldolase_TIM"/>
</dbReference>
<organism evidence="1">
    <name type="scientific">marine metagenome</name>
    <dbReference type="NCBI Taxonomy" id="408172"/>
    <lineage>
        <taxon>unclassified sequences</taxon>
        <taxon>metagenomes</taxon>
        <taxon>ecological metagenomes</taxon>
    </lineage>
</organism>
<name>A0A382FNZ6_9ZZZZ</name>
<dbReference type="Gene3D" id="3.20.20.70">
    <property type="entry name" value="Aldolase class I"/>
    <property type="match status" value="1"/>
</dbReference>
<dbReference type="EMBL" id="UINC01050752">
    <property type="protein sequence ID" value="SVB64084.1"/>
    <property type="molecule type" value="Genomic_DNA"/>
</dbReference>
<reference evidence="1" key="1">
    <citation type="submission" date="2018-05" db="EMBL/GenBank/DDBJ databases">
        <authorList>
            <person name="Lanie J.A."/>
            <person name="Ng W.-L."/>
            <person name="Kazmierczak K.M."/>
            <person name="Andrzejewski T.M."/>
            <person name="Davidsen T.M."/>
            <person name="Wayne K.J."/>
            <person name="Tettelin H."/>
            <person name="Glass J.I."/>
            <person name="Rusch D."/>
            <person name="Podicherti R."/>
            <person name="Tsui H.-C.T."/>
            <person name="Winkler M.E."/>
        </authorList>
    </citation>
    <scope>NUCLEOTIDE SEQUENCE</scope>
</reference>